<dbReference type="PANTHER" id="PTHR47466">
    <property type="match status" value="1"/>
</dbReference>
<evidence type="ECO:0000256" key="2">
    <source>
        <dbReference type="ARBA" id="ARBA00022670"/>
    </source>
</evidence>
<keyword evidence="5" id="KW-0378">Hydrolase</keyword>
<dbReference type="Gene3D" id="3.40.390.10">
    <property type="entry name" value="Collagenase (Catalytic Domain)"/>
    <property type="match status" value="1"/>
</dbReference>
<dbReference type="GO" id="GO:0046872">
    <property type="term" value="F:metal ion binding"/>
    <property type="evidence" value="ECO:0007669"/>
    <property type="project" value="UniProtKB-KW"/>
</dbReference>
<evidence type="ECO:0000256" key="5">
    <source>
        <dbReference type="ARBA" id="ARBA00022801"/>
    </source>
</evidence>
<dbReference type="PANTHER" id="PTHR47466:SF1">
    <property type="entry name" value="METALLOPROTEASE MEP1 (AFU_ORTHOLOGUE AFUA_1G07730)-RELATED"/>
    <property type="match status" value="1"/>
</dbReference>
<evidence type="ECO:0000313" key="10">
    <source>
        <dbReference type="EMBL" id="RAY16015.1"/>
    </source>
</evidence>
<dbReference type="SUPFAM" id="SSF55486">
    <property type="entry name" value="Metalloproteases ('zincins'), catalytic domain"/>
    <property type="match status" value="1"/>
</dbReference>
<evidence type="ECO:0000256" key="6">
    <source>
        <dbReference type="ARBA" id="ARBA00022833"/>
    </source>
</evidence>
<keyword evidence="7 10" id="KW-0482">Metalloprotease</keyword>
<keyword evidence="4" id="KW-0732">Signal</keyword>
<evidence type="ECO:0000256" key="1">
    <source>
        <dbReference type="ARBA" id="ARBA00008721"/>
    </source>
</evidence>
<organism evidence="10 11">
    <name type="scientific">Actinomadura craniellae</name>
    <dbReference type="NCBI Taxonomy" id="2231787"/>
    <lineage>
        <taxon>Bacteria</taxon>
        <taxon>Bacillati</taxon>
        <taxon>Actinomycetota</taxon>
        <taxon>Actinomycetes</taxon>
        <taxon>Streptosporangiales</taxon>
        <taxon>Thermomonosporaceae</taxon>
        <taxon>Actinomadura</taxon>
    </lineage>
</organism>
<accession>A0A365HA89</accession>
<sequence>MIQDVRRTLIRRYGHADPDRLGSGERRAAITVPVHFHAISSGSAGRLPRATVERQIGAMNAAYGGRAGGADTGVRFRLDSFTVVDNPAWFRGPQQHERQMKQALRRGGRGTLNLYSAAVGAAVLGFSTFPQAYSAMPVLDGVVVDYRSLPGGTYRNYNRGHTAVHEIGHWLGLFHTFENGCQAPGDGVADTPYQRTATNNCPVGKDTCPEPGMDAVHNFMDYSWDVCMREFTAGQGRAIRAAWAAYRA</sequence>
<dbReference type="OrthoDB" id="6278496at2"/>
<keyword evidence="2 10" id="KW-0645">Protease</keyword>
<dbReference type="GO" id="GO:0006508">
    <property type="term" value="P:proteolysis"/>
    <property type="evidence" value="ECO:0007669"/>
    <property type="project" value="UniProtKB-KW"/>
</dbReference>
<dbReference type="Pfam" id="PF05572">
    <property type="entry name" value="Peptidase_M43"/>
    <property type="match status" value="1"/>
</dbReference>
<evidence type="ECO:0000313" key="11">
    <source>
        <dbReference type="Proteomes" id="UP000251891"/>
    </source>
</evidence>
<keyword evidence="11" id="KW-1185">Reference proteome</keyword>
<name>A0A365HA89_9ACTN</name>
<dbReference type="GO" id="GO:0008237">
    <property type="term" value="F:metallopeptidase activity"/>
    <property type="evidence" value="ECO:0007669"/>
    <property type="project" value="UniProtKB-KW"/>
</dbReference>
<evidence type="ECO:0000256" key="8">
    <source>
        <dbReference type="ARBA" id="ARBA00023157"/>
    </source>
</evidence>
<evidence type="ECO:0000256" key="4">
    <source>
        <dbReference type="ARBA" id="ARBA00022729"/>
    </source>
</evidence>
<proteinExistence type="inferred from homology"/>
<comment type="similarity">
    <text evidence="1">Belongs to the peptidase M43B family.</text>
</comment>
<reference evidence="10 11" key="1">
    <citation type="submission" date="2018-06" db="EMBL/GenBank/DDBJ databases">
        <title>Actinomadura craniellae sp. nov. isolated from marine sponge Craniella sp.</title>
        <authorList>
            <person name="Li L."/>
            <person name="Xu Q.H."/>
            <person name="Lin H.W."/>
            <person name="Lu Y.H."/>
        </authorList>
    </citation>
    <scope>NUCLEOTIDE SEQUENCE [LARGE SCALE GENOMIC DNA]</scope>
    <source>
        <strain evidence="10 11">LHW63021</strain>
    </source>
</reference>
<evidence type="ECO:0000259" key="9">
    <source>
        <dbReference type="Pfam" id="PF05572"/>
    </source>
</evidence>
<dbReference type="InterPro" id="IPR008754">
    <property type="entry name" value="Peptidase_M43"/>
</dbReference>
<dbReference type="Proteomes" id="UP000251891">
    <property type="component" value="Unassembled WGS sequence"/>
</dbReference>
<feature type="domain" description="Peptidase M43 pregnancy-associated plasma-A" evidence="9">
    <location>
        <begin position="156"/>
        <end position="238"/>
    </location>
</feature>
<evidence type="ECO:0000256" key="3">
    <source>
        <dbReference type="ARBA" id="ARBA00022723"/>
    </source>
</evidence>
<protein>
    <submittedName>
        <fullName evidence="10">Zinc metalloprotease</fullName>
    </submittedName>
</protein>
<keyword evidence="6" id="KW-0862">Zinc</keyword>
<keyword evidence="3" id="KW-0479">Metal-binding</keyword>
<dbReference type="CDD" id="cd04275">
    <property type="entry name" value="ZnMc_pappalysin_like"/>
    <property type="match status" value="1"/>
</dbReference>
<comment type="caution">
    <text evidence="10">The sequence shown here is derived from an EMBL/GenBank/DDBJ whole genome shotgun (WGS) entry which is preliminary data.</text>
</comment>
<dbReference type="EMBL" id="QLYX01000003">
    <property type="protein sequence ID" value="RAY16015.1"/>
    <property type="molecule type" value="Genomic_DNA"/>
</dbReference>
<evidence type="ECO:0000256" key="7">
    <source>
        <dbReference type="ARBA" id="ARBA00023049"/>
    </source>
</evidence>
<dbReference type="InterPro" id="IPR024079">
    <property type="entry name" value="MetalloPept_cat_dom_sf"/>
</dbReference>
<keyword evidence="8" id="KW-1015">Disulfide bond</keyword>
<dbReference type="AlphaFoldDB" id="A0A365HA89"/>
<gene>
    <name evidence="10" type="ORF">DPM19_08445</name>
</gene>